<keyword evidence="4" id="KW-1185">Reference proteome</keyword>
<protein>
    <submittedName>
        <fullName evidence="3">Folate-binding protein</fullName>
    </submittedName>
</protein>
<feature type="region of interest" description="Disordered" evidence="2">
    <location>
        <begin position="341"/>
        <end position="378"/>
    </location>
</feature>
<dbReference type="NCBIfam" id="TIGR03317">
    <property type="entry name" value="ygfZ_signature"/>
    <property type="match status" value="1"/>
</dbReference>
<evidence type="ECO:0000256" key="1">
    <source>
        <dbReference type="ARBA" id="ARBA00022946"/>
    </source>
</evidence>
<accession>A0ABX7IHE4</accession>
<evidence type="ECO:0000313" key="4">
    <source>
        <dbReference type="Proteomes" id="UP000602653"/>
    </source>
</evidence>
<dbReference type="Proteomes" id="UP000602653">
    <property type="component" value="Chromosome"/>
</dbReference>
<proteinExistence type="predicted"/>
<reference evidence="3 4" key="1">
    <citation type="submission" date="2021-02" db="EMBL/GenBank/DDBJ databases">
        <title>Complete Genome Sequence of Arcanobacterium phocisimile strain DSM 26142T from a harbour seal.</title>
        <authorList>
            <person name="Borowiak M."/>
            <person name="Alssahen M."/>
            <person name="Malorny B."/>
            <person name="Laemmler C."/>
            <person name="Siebert U."/>
            <person name="Ploetz M."/>
            <person name="Abdulmawjood A."/>
        </authorList>
    </citation>
    <scope>NUCLEOTIDE SEQUENCE [LARGE SCALE GENOMIC DNA]</scope>
    <source>
        <strain evidence="3 4">DSM 26142</strain>
    </source>
</reference>
<dbReference type="InterPro" id="IPR045179">
    <property type="entry name" value="YgfZ/GcvT"/>
</dbReference>
<dbReference type="PIRSF" id="PIRSF006487">
    <property type="entry name" value="GcvT"/>
    <property type="match status" value="1"/>
</dbReference>
<organism evidence="3 4">
    <name type="scientific">Arcanobacterium phocisimile</name>
    <dbReference type="NCBI Taxonomy" id="1302235"/>
    <lineage>
        <taxon>Bacteria</taxon>
        <taxon>Bacillati</taxon>
        <taxon>Actinomycetota</taxon>
        <taxon>Actinomycetes</taxon>
        <taxon>Actinomycetales</taxon>
        <taxon>Actinomycetaceae</taxon>
        <taxon>Arcanobacterium</taxon>
    </lineage>
</organism>
<dbReference type="SUPFAM" id="SSF103025">
    <property type="entry name" value="Folate-binding domain"/>
    <property type="match status" value="1"/>
</dbReference>
<sequence>MSIDSLFPSAVVFDGDRVPAHFGNPFAEEQSLRAGKAFSILDRDVVVVRGVDRMKLLHLISSRNFEQVPAGVSTEMLVLDAQGHIVHAAGAMSDAETTWLITDFGYGQALADHIAKMTFMMRVETKVLADPLVVGLLNWPGELPVELTSVARCVWEDPWPTTAEGGATYGVDDVDHPAHGTRRTVVVVEQTNTQRALEALAGLLIKPAGFQAWEAARIVDWRPSLSREAHSSAIPHELDWLRTAVHLDKGCYPGQETVAKLVNLGKPPRRLVFLYLEGGEEELPEPRTEVSLQGRSVGELTSVARAVDDGPVALALVKRNVPLDAVLTVGDFEASQVEIVGREGKSSASPQVRPGSGLSARRLGGPPPAMSSKSLGGK</sequence>
<dbReference type="PANTHER" id="PTHR22602">
    <property type="entry name" value="TRANSFERASE CAF17, MITOCHONDRIAL-RELATED"/>
    <property type="match status" value="1"/>
</dbReference>
<keyword evidence="1" id="KW-0809">Transit peptide</keyword>
<gene>
    <name evidence="3" type="ORF">JTE88_01175</name>
</gene>
<evidence type="ECO:0000256" key="2">
    <source>
        <dbReference type="SAM" id="MobiDB-lite"/>
    </source>
</evidence>
<dbReference type="PANTHER" id="PTHR22602:SF0">
    <property type="entry name" value="TRANSFERASE CAF17, MITOCHONDRIAL-RELATED"/>
    <property type="match status" value="1"/>
</dbReference>
<name>A0ABX7IHE4_9ACTO</name>
<dbReference type="EMBL" id="CP070228">
    <property type="protein sequence ID" value="QRV02401.1"/>
    <property type="molecule type" value="Genomic_DNA"/>
</dbReference>
<dbReference type="RefSeq" id="WP_204424835.1">
    <property type="nucleotide sequence ID" value="NZ_CP070228.1"/>
</dbReference>
<dbReference type="InterPro" id="IPR017703">
    <property type="entry name" value="YgfZ/GCV_T_CS"/>
</dbReference>
<dbReference type="Gene3D" id="3.30.1360.120">
    <property type="entry name" value="Probable tRNA modification gtpase trme, domain 1"/>
    <property type="match status" value="1"/>
</dbReference>
<dbReference type="InterPro" id="IPR027266">
    <property type="entry name" value="TrmE/GcvT-like"/>
</dbReference>
<evidence type="ECO:0000313" key="3">
    <source>
        <dbReference type="EMBL" id="QRV02401.1"/>
    </source>
</evidence>